<name>A0AB34IWC0_PRYPA</name>
<gene>
    <name evidence="3" type="ORF">AB1Y20_008179</name>
</gene>
<dbReference type="InterPro" id="IPR000238">
    <property type="entry name" value="RbfA"/>
</dbReference>
<feature type="signal peptide" evidence="2">
    <location>
        <begin position="1"/>
        <end position="16"/>
    </location>
</feature>
<proteinExistence type="predicted"/>
<dbReference type="GO" id="GO:0005829">
    <property type="term" value="C:cytosol"/>
    <property type="evidence" value="ECO:0007669"/>
    <property type="project" value="TreeGrafter"/>
</dbReference>
<dbReference type="PANTHER" id="PTHR33515">
    <property type="entry name" value="RIBOSOME-BINDING FACTOR A, CHLOROPLASTIC-RELATED"/>
    <property type="match status" value="1"/>
</dbReference>
<feature type="chain" id="PRO_5044284280" description="Ribosome-binding factor A" evidence="2">
    <location>
        <begin position="17"/>
        <end position="208"/>
    </location>
</feature>
<organism evidence="3 4">
    <name type="scientific">Prymnesium parvum</name>
    <name type="common">Toxic golden alga</name>
    <dbReference type="NCBI Taxonomy" id="97485"/>
    <lineage>
        <taxon>Eukaryota</taxon>
        <taxon>Haptista</taxon>
        <taxon>Haptophyta</taxon>
        <taxon>Prymnesiophyceae</taxon>
        <taxon>Prymnesiales</taxon>
        <taxon>Prymnesiaceae</taxon>
        <taxon>Prymnesium</taxon>
    </lineage>
</organism>
<reference evidence="3 4" key="1">
    <citation type="journal article" date="2024" name="Science">
        <title>Giant polyketide synthase enzymes in the biosynthesis of giant marine polyether toxins.</title>
        <authorList>
            <person name="Fallon T.R."/>
            <person name="Shende V.V."/>
            <person name="Wierzbicki I.H."/>
            <person name="Pendleton A.L."/>
            <person name="Watervoot N.F."/>
            <person name="Auber R.P."/>
            <person name="Gonzalez D.J."/>
            <person name="Wisecaver J.H."/>
            <person name="Moore B.S."/>
        </authorList>
    </citation>
    <scope>NUCLEOTIDE SEQUENCE [LARGE SCALE GENOMIC DNA]</scope>
    <source>
        <strain evidence="3 4">12B1</strain>
    </source>
</reference>
<dbReference type="Proteomes" id="UP001515480">
    <property type="component" value="Unassembled WGS sequence"/>
</dbReference>
<evidence type="ECO:0000256" key="1">
    <source>
        <dbReference type="SAM" id="MobiDB-lite"/>
    </source>
</evidence>
<evidence type="ECO:0008006" key="5">
    <source>
        <dbReference type="Google" id="ProtNLM"/>
    </source>
</evidence>
<sequence>MRTLPLLLSLLSSLAAASLRRPAPPLHASVAPRHASPALRAEHAASRRPSRVSQVVRAELAAIFASGHVRGARTIPAGLNTMISIVDIDMSPDLRNARVKVSVIGERKDKISAVRWLQGNSKSIRYEMAQRLRQMKRIPQLSFQHVDVGAAVDIMVKLERLSEERRWVERQRGELADGEELDFEADDEDAFFFDDDEDVFGADGDEED</sequence>
<dbReference type="PANTHER" id="PTHR33515:SF1">
    <property type="entry name" value="RIBOSOME-BINDING FACTOR A, CHLOROPLASTIC-RELATED"/>
    <property type="match status" value="1"/>
</dbReference>
<dbReference type="InterPro" id="IPR023799">
    <property type="entry name" value="RbfA_dom_sf"/>
</dbReference>
<keyword evidence="4" id="KW-1185">Reference proteome</keyword>
<dbReference type="Gene3D" id="3.30.300.20">
    <property type="match status" value="1"/>
</dbReference>
<evidence type="ECO:0000256" key="2">
    <source>
        <dbReference type="SAM" id="SignalP"/>
    </source>
</evidence>
<evidence type="ECO:0000313" key="4">
    <source>
        <dbReference type="Proteomes" id="UP001515480"/>
    </source>
</evidence>
<evidence type="ECO:0000313" key="3">
    <source>
        <dbReference type="EMBL" id="KAL1507333.1"/>
    </source>
</evidence>
<keyword evidence="2" id="KW-0732">Signal</keyword>
<accession>A0AB34IWC0</accession>
<dbReference type="EMBL" id="JBGBPQ010000018">
    <property type="protein sequence ID" value="KAL1507333.1"/>
    <property type="molecule type" value="Genomic_DNA"/>
</dbReference>
<dbReference type="GO" id="GO:0006364">
    <property type="term" value="P:rRNA processing"/>
    <property type="evidence" value="ECO:0007669"/>
    <property type="project" value="InterPro"/>
</dbReference>
<dbReference type="GO" id="GO:0043024">
    <property type="term" value="F:ribosomal small subunit binding"/>
    <property type="evidence" value="ECO:0007669"/>
    <property type="project" value="TreeGrafter"/>
</dbReference>
<dbReference type="AlphaFoldDB" id="A0AB34IWC0"/>
<dbReference type="Pfam" id="PF02033">
    <property type="entry name" value="RBFA"/>
    <property type="match status" value="1"/>
</dbReference>
<comment type="caution">
    <text evidence="3">The sequence shown here is derived from an EMBL/GenBank/DDBJ whole genome shotgun (WGS) entry which is preliminary data.</text>
</comment>
<feature type="region of interest" description="Disordered" evidence="1">
    <location>
        <begin position="25"/>
        <end position="47"/>
    </location>
</feature>
<dbReference type="SUPFAM" id="SSF89919">
    <property type="entry name" value="Ribosome-binding factor A, RbfA"/>
    <property type="match status" value="1"/>
</dbReference>
<dbReference type="InterPro" id="IPR015946">
    <property type="entry name" value="KH_dom-like_a/b"/>
</dbReference>
<protein>
    <recommendedName>
        <fullName evidence="5">Ribosome-binding factor A</fullName>
    </recommendedName>
</protein>